<evidence type="ECO:0000259" key="1">
    <source>
        <dbReference type="SMART" id="SM00460"/>
    </source>
</evidence>
<name>A0A9D2S1T1_9FIRM</name>
<dbReference type="PANTHER" id="PTHR38339">
    <property type="entry name" value="TRANSGLUTAMINASE DOMAIN PROTEIN"/>
    <property type="match status" value="1"/>
</dbReference>
<dbReference type="SMART" id="SM00460">
    <property type="entry name" value="TGc"/>
    <property type="match status" value="1"/>
</dbReference>
<dbReference type="Pfam" id="PF01841">
    <property type="entry name" value="Transglut_core"/>
    <property type="match status" value="1"/>
</dbReference>
<dbReference type="Gene3D" id="3.10.620.30">
    <property type="match status" value="1"/>
</dbReference>
<evidence type="ECO:0000313" key="3">
    <source>
        <dbReference type="Proteomes" id="UP000886803"/>
    </source>
</evidence>
<proteinExistence type="predicted"/>
<dbReference type="SUPFAM" id="SSF54001">
    <property type="entry name" value="Cysteine proteinases"/>
    <property type="match status" value="1"/>
</dbReference>
<evidence type="ECO:0000313" key="2">
    <source>
        <dbReference type="EMBL" id="HJB40983.1"/>
    </source>
</evidence>
<comment type="caution">
    <text evidence="2">The sequence shown here is derived from an EMBL/GenBank/DDBJ whole genome shotgun (WGS) entry which is preliminary data.</text>
</comment>
<dbReference type="InterPro" id="IPR038765">
    <property type="entry name" value="Papain-like_cys_pep_sf"/>
</dbReference>
<gene>
    <name evidence="2" type="ORF">H9945_00625</name>
</gene>
<dbReference type="AlphaFoldDB" id="A0A9D2S1T1"/>
<reference evidence="2" key="2">
    <citation type="submission" date="2021-04" db="EMBL/GenBank/DDBJ databases">
        <authorList>
            <person name="Gilroy R."/>
        </authorList>
    </citation>
    <scope>NUCLEOTIDE SEQUENCE</scope>
    <source>
        <strain evidence="2">ChiBcec8-13705</strain>
    </source>
</reference>
<feature type="domain" description="Transglutaminase-like" evidence="1">
    <location>
        <begin position="318"/>
        <end position="379"/>
    </location>
</feature>
<accession>A0A9D2S1T1</accession>
<dbReference type="Proteomes" id="UP000886803">
    <property type="component" value="Unassembled WGS sequence"/>
</dbReference>
<reference evidence="2" key="1">
    <citation type="journal article" date="2021" name="PeerJ">
        <title>Extensive microbial diversity within the chicken gut microbiome revealed by metagenomics and culture.</title>
        <authorList>
            <person name="Gilroy R."/>
            <person name="Ravi A."/>
            <person name="Getino M."/>
            <person name="Pursley I."/>
            <person name="Horton D.L."/>
            <person name="Alikhan N.F."/>
            <person name="Baker D."/>
            <person name="Gharbi K."/>
            <person name="Hall N."/>
            <person name="Watson M."/>
            <person name="Adriaenssens E.M."/>
            <person name="Foster-Nyarko E."/>
            <person name="Jarju S."/>
            <person name="Secka A."/>
            <person name="Antonio M."/>
            <person name="Oren A."/>
            <person name="Chaudhuri R.R."/>
            <person name="La Ragione R."/>
            <person name="Hildebrand F."/>
            <person name="Pallen M.J."/>
        </authorList>
    </citation>
    <scope>NUCLEOTIDE SEQUENCE</scope>
    <source>
        <strain evidence="2">ChiBcec8-13705</strain>
    </source>
</reference>
<dbReference type="EMBL" id="DWYG01000008">
    <property type="protein sequence ID" value="HJB40983.1"/>
    <property type="molecule type" value="Genomic_DNA"/>
</dbReference>
<organism evidence="2 3">
    <name type="scientific">Candidatus Gemmiger avicola</name>
    <dbReference type="NCBI Taxonomy" id="2838605"/>
    <lineage>
        <taxon>Bacteria</taxon>
        <taxon>Bacillati</taxon>
        <taxon>Bacillota</taxon>
        <taxon>Clostridia</taxon>
        <taxon>Eubacteriales</taxon>
        <taxon>Gemmiger</taxon>
    </lineage>
</organism>
<protein>
    <submittedName>
        <fullName evidence="2">Transglutaminase-like domain-containing protein</fullName>
    </submittedName>
</protein>
<dbReference type="PANTHER" id="PTHR38339:SF1">
    <property type="entry name" value="TRANSGLUTAMINASE-LIKE DOMAIN-CONTAINING PROTEIN"/>
    <property type="match status" value="1"/>
</dbReference>
<dbReference type="InterPro" id="IPR002931">
    <property type="entry name" value="Transglutaminase-like"/>
</dbReference>
<sequence>MPTPACDQNAAFAALGVGVPDDVARLAAAGYLDEAARRIETLLTRNCLPAAGRQALRALREQMRRQKDHFTLTRAEALSVLRAEISDLTDEEFDALVSDGRIDWRFQNGEPRYHARFAESLRLYPDLNARGLASEPSSDFRARAVAALQARGSLSATITIEAQIAPAAGLAPDPDAPFEAWLPVPAACAEQGEIEILSMTPGGKLAPADAPQRTVHWAGRAGDAPYTVTYRHKIRATCRDMDNLLPDPAAPAPVPDDLAEQAPHIAFTPWLRSLCEQITAGCETPLEKARAIYDYVTKNTRYRYQPAYVCLGPIADGCAKSGWGDCGVMALLFITLCRIAGIPARWQSGLYVTDEEAGCHDWAQFYLEGYGWFWADCSFGASAHRRGDEATRRHYFGNLDPLRMVANRAFFAQLTPPDNFWRNDPYDNQVGEAVLAGRPLHGDDLEASRRVLAFTLDAPLPKVE</sequence>